<dbReference type="EMBL" id="KQ435966">
    <property type="protein sequence ID" value="KOX67910.1"/>
    <property type="molecule type" value="Genomic_DNA"/>
</dbReference>
<dbReference type="PANTHER" id="PTHR47326:SF1">
    <property type="entry name" value="HTH PSQ-TYPE DOMAIN-CONTAINING PROTEIN"/>
    <property type="match status" value="1"/>
</dbReference>
<accession>A0A0M8ZNI7</accession>
<dbReference type="GO" id="GO:0003676">
    <property type="term" value="F:nucleic acid binding"/>
    <property type="evidence" value="ECO:0007669"/>
    <property type="project" value="InterPro"/>
</dbReference>
<dbReference type="OrthoDB" id="7603876at2759"/>
<dbReference type="PANTHER" id="PTHR47326">
    <property type="entry name" value="TRANSPOSABLE ELEMENT TC3 TRANSPOSASE-LIKE PROTEIN"/>
    <property type="match status" value="1"/>
</dbReference>
<keyword evidence="2" id="KW-1185">Reference proteome</keyword>
<reference evidence="1 2" key="1">
    <citation type="submission" date="2015-07" db="EMBL/GenBank/DDBJ databases">
        <title>The genome of Melipona quadrifasciata.</title>
        <authorList>
            <person name="Pan H."/>
            <person name="Kapheim K."/>
        </authorList>
    </citation>
    <scope>NUCLEOTIDE SEQUENCE [LARGE SCALE GENOMIC DNA]</scope>
    <source>
        <strain evidence="1">0111107301</strain>
        <tissue evidence="1">Whole body</tissue>
    </source>
</reference>
<gene>
    <name evidence="1" type="ORF">WN51_08147</name>
</gene>
<proteinExistence type="predicted"/>
<dbReference type="STRING" id="166423.A0A0M8ZNI7"/>
<protein>
    <submittedName>
        <fullName evidence="1">Uncharacterized protein</fullName>
    </submittedName>
</protein>
<dbReference type="InterPro" id="IPR036397">
    <property type="entry name" value="RNaseH_sf"/>
</dbReference>
<dbReference type="Proteomes" id="UP000053105">
    <property type="component" value="Unassembled WGS sequence"/>
</dbReference>
<evidence type="ECO:0000313" key="1">
    <source>
        <dbReference type="EMBL" id="KOX67910.1"/>
    </source>
</evidence>
<organism evidence="1 2">
    <name type="scientific">Melipona quadrifasciata</name>
    <dbReference type="NCBI Taxonomy" id="166423"/>
    <lineage>
        <taxon>Eukaryota</taxon>
        <taxon>Metazoa</taxon>
        <taxon>Ecdysozoa</taxon>
        <taxon>Arthropoda</taxon>
        <taxon>Hexapoda</taxon>
        <taxon>Insecta</taxon>
        <taxon>Pterygota</taxon>
        <taxon>Neoptera</taxon>
        <taxon>Endopterygota</taxon>
        <taxon>Hymenoptera</taxon>
        <taxon>Apocrita</taxon>
        <taxon>Aculeata</taxon>
        <taxon>Apoidea</taxon>
        <taxon>Anthophila</taxon>
        <taxon>Apidae</taxon>
        <taxon>Melipona</taxon>
    </lineage>
</organism>
<dbReference type="Gene3D" id="3.30.420.10">
    <property type="entry name" value="Ribonuclease H-like superfamily/Ribonuclease H"/>
    <property type="match status" value="1"/>
</dbReference>
<sequence length="91" mass="10522">MHEILRQKLVFQYDSAPLHYATGVRNWLNNTLNNKLIGRGGCDFFLWGYLKEQIFQIPIANTNELRRKITAACKTISPEKILAEVANNFLK</sequence>
<name>A0A0M8ZNI7_9HYME</name>
<evidence type="ECO:0000313" key="2">
    <source>
        <dbReference type="Proteomes" id="UP000053105"/>
    </source>
</evidence>
<dbReference type="AlphaFoldDB" id="A0A0M8ZNI7"/>